<evidence type="ECO:0000313" key="1">
    <source>
        <dbReference type="EMBL" id="REC62490.1"/>
    </source>
</evidence>
<dbReference type="AlphaFoldDB" id="A0A3D9C9D4"/>
<name>A0A3D9C9D4_9FLAO</name>
<comment type="caution">
    <text evidence="1">The sequence shown here is derived from an EMBL/GenBank/DDBJ whole genome shotgun (WGS) entry which is preliminary data.</text>
</comment>
<keyword evidence="2" id="KW-1185">Reference proteome</keyword>
<gene>
    <name evidence="1" type="ORF">DRF65_10380</name>
</gene>
<organism evidence="1 2">
    <name type="scientific">Chryseobacterium pennae</name>
    <dbReference type="NCBI Taxonomy" id="2258962"/>
    <lineage>
        <taxon>Bacteria</taxon>
        <taxon>Pseudomonadati</taxon>
        <taxon>Bacteroidota</taxon>
        <taxon>Flavobacteriia</taxon>
        <taxon>Flavobacteriales</taxon>
        <taxon>Weeksellaceae</taxon>
        <taxon>Chryseobacterium group</taxon>
        <taxon>Chryseobacterium</taxon>
    </lineage>
</organism>
<accession>A0A3D9C9D4</accession>
<reference evidence="2" key="1">
    <citation type="submission" date="2018-06" db="EMBL/GenBank/DDBJ databases">
        <authorList>
            <person name="Lum Nde A."/>
            <person name="Hugo C."/>
        </authorList>
    </citation>
    <scope>NUCLEOTIDE SEQUENCE [LARGE SCALE GENOMIC DNA]</scope>
    <source>
        <strain evidence="2">1_F178</strain>
    </source>
</reference>
<evidence type="ECO:0000313" key="2">
    <source>
        <dbReference type="Proteomes" id="UP000256686"/>
    </source>
</evidence>
<sequence length="177" mass="20738">MICAIHYFSHNKYELPKFKLKLLFNIEDLNNSIFDEVFNILTPQQQEQYIAFKASEQAITYRKERDLKLPYVDFNNLPEVFDDKLLKKIILYQEEGEVDGAIYDLLLEDHKGQIAQYNADPKPHFMGNVGEPDTVTSYIIKYGVNPYTRKPETIESFHQKYTIDPKTGDPIPKENNQ</sequence>
<protein>
    <submittedName>
        <fullName evidence="1">Uncharacterized protein</fullName>
    </submittedName>
</protein>
<proteinExistence type="predicted"/>
<dbReference type="EMBL" id="QNVT01000008">
    <property type="protein sequence ID" value="REC62490.1"/>
    <property type="molecule type" value="Genomic_DNA"/>
</dbReference>
<dbReference type="RefSeq" id="WP_115970686.1">
    <property type="nucleotide sequence ID" value="NZ_QNVT01000008.1"/>
</dbReference>
<dbReference type="Proteomes" id="UP000256686">
    <property type="component" value="Unassembled WGS sequence"/>
</dbReference>